<evidence type="ECO:0000256" key="9">
    <source>
        <dbReference type="ARBA" id="ARBA00023303"/>
    </source>
</evidence>
<feature type="transmembrane region" description="Helical" evidence="11">
    <location>
        <begin position="596"/>
        <end position="616"/>
    </location>
</feature>
<comment type="caution">
    <text evidence="15">The sequence shown here is derived from an EMBL/GenBank/DDBJ whole genome shotgun (WGS) entry which is preliminary data.</text>
</comment>
<dbReference type="PANTHER" id="PTHR13018">
    <property type="entry name" value="PROBABLE MEMBRANE PROTEIN DUF221-RELATED"/>
    <property type="match status" value="1"/>
</dbReference>
<feature type="transmembrane region" description="Helical" evidence="11">
    <location>
        <begin position="243"/>
        <end position="264"/>
    </location>
</feature>
<protein>
    <submittedName>
        <fullName evidence="15">CSC1-like protein</fullName>
    </submittedName>
</protein>
<dbReference type="Proteomes" id="UP000224567">
    <property type="component" value="Unassembled WGS sequence"/>
</dbReference>
<gene>
    <name evidence="15" type="ORF">CQW23_02096</name>
</gene>
<dbReference type="InterPro" id="IPR032880">
    <property type="entry name" value="CSC1/OSCA1-like_N"/>
</dbReference>
<feature type="transmembrane region" description="Helical" evidence="11">
    <location>
        <begin position="644"/>
        <end position="668"/>
    </location>
</feature>
<reference evidence="16" key="2">
    <citation type="journal article" date="2017" name="J. Anim. Genet.">
        <title>Multiple reference genome sequences of hot pepper reveal the massive evolution of plant disease resistance genes by retroduplication.</title>
        <authorList>
            <person name="Kim S."/>
            <person name="Park J."/>
            <person name="Yeom S.-I."/>
            <person name="Kim Y.-M."/>
            <person name="Seo E."/>
            <person name="Kim K.-T."/>
            <person name="Kim M.-S."/>
            <person name="Lee J.M."/>
            <person name="Cheong K."/>
            <person name="Shin H.-S."/>
            <person name="Kim S.-B."/>
            <person name="Han K."/>
            <person name="Lee J."/>
            <person name="Park M."/>
            <person name="Lee H.-A."/>
            <person name="Lee H.-Y."/>
            <person name="Lee Y."/>
            <person name="Oh S."/>
            <person name="Lee J.H."/>
            <person name="Choi E."/>
            <person name="Choi E."/>
            <person name="Lee S.E."/>
            <person name="Jeon J."/>
            <person name="Kim H."/>
            <person name="Choi G."/>
            <person name="Song H."/>
            <person name="Lee J."/>
            <person name="Lee S.-C."/>
            <person name="Kwon J.-K."/>
            <person name="Lee H.-Y."/>
            <person name="Koo N."/>
            <person name="Hong Y."/>
            <person name="Kim R.W."/>
            <person name="Kang W.-H."/>
            <person name="Huh J.H."/>
            <person name="Kang B.-C."/>
            <person name="Yang T.-J."/>
            <person name="Lee Y.-H."/>
            <person name="Bennetzen J.L."/>
            <person name="Choi D."/>
        </authorList>
    </citation>
    <scope>NUCLEOTIDE SEQUENCE [LARGE SCALE GENOMIC DNA]</scope>
    <source>
        <strain evidence="16">cv. PBC81</strain>
    </source>
</reference>
<dbReference type="AlphaFoldDB" id="A0A2G2XQG0"/>
<evidence type="ECO:0000259" key="14">
    <source>
        <dbReference type="Pfam" id="PF14703"/>
    </source>
</evidence>
<name>A0A2G2XQG0_CAPBA</name>
<proteinExistence type="inferred from homology"/>
<feature type="transmembrane region" description="Helical" evidence="11">
    <location>
        <begin position="505"/>
        <end position="529"/>
    </location>
</feature>
<dbReference type="InterPro" id="IPR045122">
    <property type="entry name" value="Csc1-like"/>
</dbReference>
<keyword evidence="3" id="KW-0813">Transport</keyword>
<evidence type="ECO:0000256" key="1">
    <source>
        <dbReference type="ARBA" id="ARBA00004141"/>
    </source>
</evidence>
<evidence type="ECO:0000256" key="2">
    <source>
        <dbReference type="ARBA" id="ARBA00007779"/>
    </source>
</evidence>
<comment type="similarity">
    <text evidence="2">Belongs to the CSC1 (TC 1.A.17) family.</text>
</comment>
<evidence type="ECO:0000259" key="12">
    <source>
        <dbReference type="Pfam" id="PF02714"/>
    </source>
</evidence>
<dbReference type="OrthoDB" id="1689567at2759"/>
<keyword evidence="4 11" id="KW-0812">Transmembrane</keyword>
<feature type="coiled-coil region" evidence="10">
    <location>
        <begin position="379"/>
        <end position="441"/>
    </location>
</feature>
<accession>A0A2G2XQG0</accession>
<dbReference type="InterPro" id="IPR027815">
    <property type="entry name" value="CSC1/OSCA1-like_cyt"/>
</dbReference>
<keyword evidence="7" id="KW-0406">Ion transport</keyword>
<feature type="transmembrane region" description="Helical" evidence="11">
    <location>
        <begin position="752"/>
        <end position="773"/>
    </location>
</feature>
<feature type="domain" description="CSC1/OSCA1-like 7TM region" evidence="12">
    <location>
        <begin position="504"/>
        <end position="771"/>
    </location>
</feature>
<dbReference type="STRING" id="33114.A0A2G2XQG0"/>
<keyword evidence="9" id="KW-0407">Ion channel</keyword>
<feature type="transmembrane region" description="Helical" evidence="11">
    <location>
        <begin position="779"/>
        <end position="797"/>
    </location>
</feature>
<evidence type="ECO:0000256" key="4">
    <source>
        <dbReference type="ARBA" id="ARBA00022692"/>
    </source>
</evidence>
<evidence type="ECO:0000313" key="16">
    <source>
        <dbReference type="Proteomes" id="UP000224567"/>
    </source>
</evidence>
<sequence>MKDLGAAKKILGMEIMRDREKCKLYLSQKRYIEKVFHRINMQNAKPVSTPLAAHFKLSATLSQKTDDEHDYMSRVPYSSTVGSLIYAMTMVALSTTEVEYMAITEAFKEAIWLKVTSNIGGDSCDGRDGWYCSAYYDGDELVDRDWLVVVDDGVGVGIGVSVGMVVPVDIIRIMEMPFYSPIYYARRLSLGHRDVPDSHHRSFNLWRLVPEVDWIFRAVRVTEEEILHNSGLDVLVFVRIFKFGIRFFLVCSIVGLLVLLPLNYTGSNGPNMSSHSMDAFTISNISRGSDRLWVHFSFLCFVSFYGMYLLYKEYNDIFIKRIQHICNRRREPHQFTILVREIPLCSEHQTRGCNVDHFFSKHHPYSYQSSEILYDSKLLDNLLCQAKSLTKKIEDLRHLSSTKKHGRNSSVSGAWKYDTKIEQLEDMLQTLGREIRHIQCRMTIEQKELPVAFVAFNSRWGAVLAAQSQQHTNPLLWITEVAPEPRDVIWQNLAIQYRHLPLYRLVILVAASLLTIFFVLPVTAVQGIAKYDRLKKWFPPAMAVDLIPGLRSVVTGYLPSAILNGFIYIVPFAMIGLARLAGYISRSKKDINACNLVFYFLVGNVFFLSLLSGSLLDQIGESFSHPKDIPNRLASAVSAQADFFVTYILTNGLAGFSLEILQPGLLLWDALKSHTWDRGKKKRPYVYSLPYYRIVPFVALCMLIGIVYAVVSPLLLPFLVGYFLLGYAVFINQIEDVYITTYETCGLYWPYVHHYIIVAIILMQVTMIGLFGLKAKPSASFSVIPLMVVTILFNEYCKMRFLPTFNHVSIQDAKNNDELDKKDGLMEENVQKALDAYSPPCLRPLDLGLEGTSSTKPFLSPT</sequence>
<evidence type="ECO:0000256" key="8">
    <source>
        <dbReference type="ARBA" id="ARBA00023136"/>
    </source>
</evidence>
<keyword evidence="8 11" id="KW-0472">Membrane</keyword>
<dbReference type="Pfam" id="PF13967">
    <property type="entry name" value="RSN1_TM"/>
    <property type="match status" value="1"/>
</dbReference>
<feature type="transmembrane region" description="Helical" evidence="11">
    <location>
        <begin position="689"/>
        <end position="708"/>
    </location>
</feature>
<keyword evidence="16" id="KW-1185">Reference proteome</keyword>
<evidence type="ECO:0000259" key="13">
    <source>
        <dbReference type="Pfam" id="PF13967"/>
    </source>
</evidence>
<dbReference type="InterPro" id="IPR003864">
    <property type="entry name" value="CSC1/OSCA1-like_7TM"/>
</dbReference>
<dbReference type="Pfam" id="PF14703">
    <property type="entry name" value="PHM7_cyt"/>
    <property type="match status" value="1"/>
</dbReference>
<evidence type="ECO:0000313" key="15">
    <source>
        <dbReference type="EMBL" id="PHT59733.1"/>
    </source>
</evidence>
<dbReference type="PANTHER" id="PTHR13018:SF141">
    <property type="entry name" value="OS01G0950900 PROTEIN"/>
    <property type="match status" value="1"/>
</dbReference>
<evidence type="ECO:0000256" key="6">
    <source>
        <dbReference type="ARBA" id="ARBA00022989"/>
    </source>
</evidence>
<feature type="transmembrane region" description="Helical" evidence="11">
    <location>
        <begin position="561"/>
        <end position="584"/>
    </location>
</feature>
<dbReference type="EMBL" id="MLFT02000001">
    <property type="protein sequence ID" value="PHT59733.1"/>
    <property type="molecule type" value="Genomic_DNA"/>
</dbReference>
<keyword evidence="10" id="KW-0175">Coiled coil</keyword>
<dbReference type="GO" id="GO:0005227">
    <property type="term" value="F:calcium-activated cation channel activity"/>
    <property type="evidence" value="ECO:0007669"/>
    <property type="project" value="InterPro"/>
</dbReference>
<feature type="domain" description="CSC1/OSCA1-like cytosolic" evidence="14">
    <location>
        <begin position="334"/>
        <end position="492"/>
    </location>
</feature>
<evidence type="ECO:0000256" key="11">
    <source>
        <dbReference type="SAM" id="Phobius"/>
    </source>
</evidence>
<evidence type="ECO:0000256" key="3">
    <source>
        <dbReference type="ARBA" id="ARBA00022448"/>
    </source>
</evidence>
<feature type="transmembrane region" description="Helical" evidence="11">
    <location>
        <begin position="714"/>
        <end position="731"/>
    </location>
</feature>
<comment type="subcellular location">
    <subcellularLocation>
        <location evidence="1">Membrane</location>
        <topology evidence="1">Multi-pass membrane protein</topology>
    </subcellularLocation>
</comment>
<feature type="transmembrane region" description="Helical" evidence="11">
    <location>
        <begin position="292"/>
        <end position="311"/>
    </location>
</feature>
<keyword evidence="5" id="KW-0106">Calcium</keyword>
<evidence type="ECO:0000256" key="5">
    <source>
        <dbReference type="ARBA" id="ARBA00022837"/>
    </source>
</evidence>
<feature type="domain" description="CSC1/OSCA1-like N-terminal transmembrane" evidence="13">
    <location>
        <begin position="179"/>
        <end position="313"/>
    </location>
</feature>
<evidence type="ECO:0000256" key="7">
    <source>
        <dbReference type="ARBA" id="ARBA00023065"/>
    </source>
</evidence>
<dbReference type="GO" id="GO:0005886">
    <property type="term" value="C:plasma membrane"/>
    <property type="evidence" value="ECO:0007669"/>
    <property type="project" value="TreeGrafter"/>
</dbReference>
<evidence type="ECO:0000256" key="10">
    <source>
        <dbReference type="SAM" id="Coils"/>
    </source>
</evidence>
<keyword evidence="6 11" id="KW-1133">Transmembrane helix</keyword>
<dbReference type="Pfam" id="PF02714">
    <property type="entry name" value="RSN1_7TM"/>
    <property type="match status" value="1"/>
</dbReference>
<reference evidence="15 16" key="1">
    <citation type="journal article" date="2017" name="Genome Biol.">
        <title>New reference genome sequences of hot pepper reveal the massive evolution of plant disease-resistance genes by retroduplication.</title>
        <authorList>
            <person name="Kim S."/>
            <person name="Park J."/>
            <person name="Yeom S.I."/>
            <person name="Kim Y.M."/>
            <person name="Seo E."/>
            <person name="Kim K.T."/>
            <person name="Kim M.S."/>
            <person name="Lee J.M."/>
            <person name="Cheong K."/>
            <person name="Shin H.S."/>
            <person name="Kim S.B."/>
            <person name="Han K."/>
            <person name="Lee J."/>
            <person name="Park M."/>
            <person name="Lee H.A."/>
            <person name="Lee H.Y."/>
            <person name="Lee Y."/>
            <person name="Oh S."/>
            <person name="Lee J.H."/>
            <person name="Choi E."/>
            <person name="Choi E."/>
            <person name="Lee S.E."/>
            <person name="Jeon J."/>
            <person name="Kim H."/>
            <person name="Choi G."/>
            <person name="Song H."/>
            <person name="Lee J."/>
            <person name="Lee S.C."/>
            <person name="Kwon J.K."/>
            <person name="Lee H.Y."/>
            <person name="Koo N."/>
            <person name="Hong Y."/>
            <person name="Kim R.W."/>
            <person name="Kang W.H."/>
            <person name="Huh J.H."/>
            <person name="Kang B.C."/>
            <person name="Yang T.J."/>
            <person name="Lee Y.H."/>
            <person name="Bennetzen J.L."/>
            <person name="Choi D."/>
        </authorList>
    </citation>
    <scope>NUCLEOTIDE SEQUENCE [LARGE SCALE GENOMIC DNA]</scope>
    <source>
        <strain evidence="16">cv. PBC81</strain>
    </source>
</reference>
<organism evidence="15 16">
    <name type="scientific">Capsicum baccatum</name>
    <name type="common">Peruvian pepper</name>
    <dbReference type="NCBI Taxonomy" id="33114"/>
    <lineage>
        <taxon>Eukaryota</taxon>
        <taxon>Viridiplantae</taxon>
        <taxon>Streptophyta</taxon>
        <taxon>Embryophyta</taxon>
        <taxon>Tracheophyta</taxon>
        <taxon>Spermatophyta</taxon>
        <taxon>Magnoliopsida</taxon>
        <taxon>eudicotyledons</taxon>
        <taxon>Gunneridae</taxon>
        <taxon>Pentapetalae</taxon>
        <taxon>asterids</taxon>
        <taxon>lamiids</taxon>
        <taxon>Solanales</taxon>
        <taxon>Solanaceae</taxon>
        <taxon>Solanoideae</taxon>
        <taxon>Capsiceae</taxon>
        <taxon>Capsicum</taxon>
    </lineage>
</organism>